<evidence type="ECO:0000313" key="12">
    <source>
        <dbReference type="Proteomes" id="UP001255856"/>
    </source>
</evidence>
<evidence type="ECO:0000259" key="10">
    <source>
        <dbReference type="SMART" id="SM00483"/>
    </source>
</evidence>
<dbReference type="EC" id="2.7.7.7" evidence="9"/>
<dbReference type="InterPro" id="IPR002054">
    <property type="entry name" value="DNA-dir_DNA_pol_X"/>
</dbReference>
<comment type="similarity">
    <text evidence="9">Belongs to the DNA polymerase type-X family.</text>
</comment>
<dbReference type="Pfam" id="PF14792">
    <property type="entry name" value="DNA_pol_B_palm"/>
    <property type="match status" value="1"/>
</dbReference>
<dbReference type="GO" id="GO:0006303">
    <property type="term" value="P:double-strand break repair via nonhomologous end joining"/>
    <property type="evidence" value="ECO:0007669"/>
    <property type="project" value="TreeGrafter"/>
</dbReference>
<proteinExistence type="inferred from homology"/>
<dbReference type="InterPro" id="IPR002008">
    <property type="entry name" value="DNA_pol_X_beta-like"/>
</dbReference>
<keyword evidence="2" id="KW-0235">DNA replication</keyword>
<name>A0AAD9IIP4_PROWI</name>
<dbReference type="Pfam" id="PF10391">
    <property type="entry name" value="DNA_pol_lambd_f"/>
    <property type="match status" value="1"/>
</dbReference>
<evidence type="ECO:0000313" key="11">
    <source>
        <dbReference type="EMBL" id="KAK2079028.1"/>
    </source>
</evidence>
<dbReference type="EMBL" id="JASFZW010000003">
    <property type="protein sequence ID" value="KAK2079028.1"/>
    <property type="molecule type" value="Genomic_DNA"/>
</dbReference>
<sequence length="330" mass="36110">MERAMQQVSVWPHALESAADADRVGLGAKSAEKVREILSTGASSRVEEAARDEAGRAVSLLARVWGVGADTAERWYASGVRSLEDALALPNLTAQQRVGLTYFDAMERKIPRQEVAVAERVVRRAVFELVEELAPALPAEAVAQTYAFATGSFCRGAPESSDVDMLIVLPPGLEAQDCGDFQRRLLTRLLRRDGLLLDEMDPTAAPHRAHPLRASWMGLCRVPGFGGDARRIDVKIYAREHVTFAVNYFANSQSFCRATRLWAQKHCAQAARAHGASVTGFRLSDQSLAPVLPSGGLLAPVPCDDETALFRTLGLHYVPNTMRFLGMDYF</sequence>
<evidence type="ECO:0000256" key="3">
    <source>
        <dbReference type="ARBA" id="ARBA00022763"/>
    </source>
</evidence>
<dbReference type="SUPFAM" id="SSF81585">
    <property type="entry name" value="PsbU/PolX domain-like"/>
    <property type="match status" value="1"/>
</dbReference>
<dbReference type="SUPFAM" id="SSF81301">
    <property type="entry name" value="Nucleotidyltransferase"/>
    <property type="match status" value="1"/>
</dbReference>
<evidence type="ECO:0000256" key="4">
    <source>
        <dbReference type="ARBA" id="ARBA00022932"/>
    </source>
</evidence>
<dbReference type="PANTHER" id="PTHR11276">
    <property type="entry name" value="DNA POLYMERASE TYPE-X FAMILY MEMBER"/>
    <property type="match status" value="1"/>
</dbReference>
<gene>
    <name evidence="11" type="ORF">QBZ16_002718</name>
</gene>
<comment type="function">
    <text evidence="9">DNA polymerase that functions in several pathways of DNA repair. Involved in base excision repair (BER) responsible for repair of lesions that give rise to abasic (AP) sites in DNA. Also contributes to DNA double-strand break repair by non-homologous end joining and homologous recombination. Has both template-dependent and template-independent (terminal transferase) DNA polymerase activities. Has also a 5'-deoxyribose-5-phosphate lyase (dRP lyase) activity.</text>
</comment>
<evidence type="ECO:0000256" key="9">
    <source>
        <dbReference type="RuleBase" id="RU366014"/>
    </source>
</evidence>
<dbReference type="InterPro" id="IPR018944">
    <property type="entry name" value="DNA_pol_lambd_fingers_domain"/>
</dbReference>
<dbReference type="AlphaFoldDB" id="A0AAD9IIP4"/>
<dbReference type="SMART" id="SM00483">
    <property type="entry name" value="POLXc"/>
    <property type="match status" value="1"/>
</dbReference>
<comment type="subcellular location">
    <subcellularLocation>
        <location evidence="9">Nucleus</location>
    </subcellularLocation>
</comment>
<keyword evidence="6 9" id="KW-0234">DNA repair</keyword>
<dbReference type="GO" id="GO:0046872">
    <property type="term" value="F:metal ion binding"/>
    <property type="evidence" value="ECO:0007669"/>
    <property type="project" value="UniProtKB-UniRule"/>
</dbReference>
<dbReference type="Gene3D" id="3.30.460.10">
    <property type="entry name" value="Beta Polymerase, domain 2"/>
    <property type="match status" value="1"/>
</dbReference>
<dbReference type="GO" id="GO:0003677">
    <property type="term" value="F:DNA binding"/>
    <property type="evidence" value="ECO:0007669"/>
    <property type="project" value="UniProtKB-UniRule"/>
</dbReference>
<dbReference type="InterPro" id="IPR043519">
    <property type="entry name" value="NT_sf"/>
</dbReference>
<dbReference type="PRINTS" id="PR00869">
    <property type="entry name" value="DNAPOLX"/>
</dbReference>
<reference evidence="11" key="1">
    <citation type="submission" date="2021-01" db="EMBL/GenBank/DDBJ databases">
        <authorList>
            <person name="Eckstrom K.M.E."/>
        </authorList>
    </citation>
    <scope>NUCLEOTIDE SEQUENCE</scope>
    <source>
        <strain evidence="11">UVCC 0001</strain>
    </source>
</reference>
<dbReference type="GO" id="GO:0005634">
    <property type="term" value="C:nucleus"/>
    <property type="evidence" value="ECO:0007669"/>
    <property type="project" value="UniProtKB-SubCell"/>
</dbReference>
<keyword evidence="9" id="KW-0808">Transferase</keyword>
<dbReference type="PROSITE" id="PS00522">
    <property type="entry name" value="DNA_POLYMERASE_X"/>
    <property type="match status" value="1"/>
</dbReference>
<feature type="active site" description="Nucleophile; Schiff-base intermediate with DNA; for 5'-dRP lyase activity" evidence="8">
    <location>
        <position position="33"/>
    </location>
</feature>
<evidence type="ECO:0000256" key="7">
    <source>
        <dbReference type="ARBA" id="ARBA00049244"/>
    </source>
</evidence>
<dbReference type="InterPro" id="IPR022312">
    <property type="entry name" value="DNA_pol_X"/>
</dbReference>
<dbReference type="GO" id="GO:0003887">
    <property type="term" value="F:DNA-directed DNA polymerase activity"/>
    <property type="evidence" value="ECO:0007669"/>
    <property type="project" value="UniProtKB-UniRule"/>
</dbReference>
<evidence type="ECO:0000256" key="8">
    <source>
        <dbReference type="PIRSR" id="PIRSR622312-50"/>
    </source>
</evidence>
<protein>
    <recommendedName>
        <fullName evidence="9">DNA polymerase</fullName>
        <ecNumber evidence="9">2.7.7.7</ecNumber>
    </recommendedName>
</protein>
<evidence type="ECO:0000256" key="1">
    <source>
        <dbReference type="ARBA" id="ARBA00022634"/>
    </source>
</evidence>
<evidence type="ECO:0000256" key="5">
    <source>
        <dbReference type="ARBA" id="ARBA00023125"/>
    </source>
</evidence>
<keyword evidence="5" id="KW-0238">DNA-binding</keyword>
<dbReference type="Proteomes" id="UP001255856">
    <property type="component" value="Unassembled WGS sequence"/>
</dbReference>
<comment type="catalytic activity">
    <reaction evidence="7 9">
        <text>DNA(n) + a 2'-deoxyribonucleoside 5'-triphosphate = DNA(n+1) + diphosphate</text>
        <dbReference type="Rhea" id="RHEA:22508"/>
        <dbReference type="Rhea" id="RHEA-COMP:17339"/>
        <dbReference type="Rhea" id="RHEA-COMP:17340"/>
        <dbReference type="ChEBI" id="CHEBI:33019"/>
        <dbReference type="ChEBI" id="CHEBI:61560"/>
        <dbReference type="ChEBI" id="CHEBI:173112"/>
        <dbReference type="EC" id="2.7.7.7"/>
    </reaction>
</comment>
<keyword evidence="4 9" id="KW-0239">DNA-directed DNA polymerase</keyword>
<dbReference type="Gene3D" id="3.30.210.10">
    <property type="entry name" value="DNA polymerase, thumb domain"/>
    <property type="match status" value="1"/>
</dbReference>
<dbReference type="Gene3D" id="1.10.150.20">
    <property type="entry name" value="5' to 3' exonuclease, C-terminal subdomain"/>
    <property type="match status" value="1"/>
</dbReference>
<comment type="caution">
    <text evidence="11">The sequence shown here is derived from an EMBL/GenBank/DDBJ whole genome shotgun (WGS) entry which is preliminary data.</text>
</comment>
<feature type="domain" description="DNA-directed DNA polymerase X" evidence="10">
    <location>
        <begin position="1"/>
        <end position="324"/>
    </location>
</feature>
<evidence type="ECO:0000256" key="6">
    <source>
        <dbReference type="ARBA" id="ARBA00023204"/>
    </source>
</evidence>
<dbReference type="InterPro" id="IPR037160">
    <property type="entry name" value="DNA_Pol_thumb_sf"/>
</dbReference>
<keyword evidence="9" id="KW-0539">Nucleus</keyword>
<keyword evidence="1" id="KW-0237">DNA synthesis</keyword>
<evidence type="ECO:0000256" key="2">
    <source>
        <dbReference type="ARBA" id="ARBA00022705"/>
    </source>
</evidence>
<dbReference type="PRINTS" id="PR00870">
    <property type="entry name" value="DNAPOLXBETA"/>
</dbReference>
<keyword evidence="3 9" id="KW-0227">DNA damage</keyword>
<dbReference type="InterPro" id="IPR019843">
    <property type="entry name" value="DNA_pol-X_BS"/>
</dbReference>
<keyword evidence="9" id="KW-0548">Nucleotidyltransferase</keyword>
<dbReference type="InterPro" id="IPR028207">
    <property type="entry name" value="DNA_pol_B_palm_palm"/>
</dbReference>
<accession>A0AAD9IIP4</accession>
<keyword evidence="12" id="KW-1185">Reference proteome</keyword>
<organism evidence="11 12">
    <name type="scientific">Prototheca wickerhamii</name>
    <dbReference type="NCBI Taxonomy" id="3111"/>
    <lineage>
        <taxon>Eukaryota</taxon>
        <taxon>Viridiplantae</taxon>
        <taxon>Chlorophyta</taxon>
        <taxon>core chlorophytes</taxon>
        <taxon>Trebouxiophyceae</taxon>
        <taxon>Chlorellales</taxon>
        <taxon>Chlorellaceae</taxon>
        <taxon>Prototheca</taxon>
    </lineage>
</organism>
<dbReference type="PANTHER" id="PTHR11276:SF28">
    <property type="entry name" value="DNA POLYMERASE LAMBDA"/>
    <property type="match status" value="1"/>
</dbReference>